<feature type="compositionally biased region" description="Polar residues" evidence="1">
    <location>
        <begin position="115"/>
        <end position="135"/>
    </location>
</feature>
<name>A0A822YG02_NELNU</name>
<feature type="region of interest" description="Disordered" evidence="1">
    <location>
        <begin position="103"/>
        <end position="135"/>
    </location>
</feature>
<dbReference type="PANTHER" id="PTHR34222:SF99">
    <property type="entry name" value="PROTEIN, PUTATIVE-RELATED"/>
    <property type="match status" value="1"/>
</dbReference>
<sequence length="135" mass="15204">MGLNDAFSNLKAHILLMDPLPPVTRTYSLALQEEAHRMLQVQSTPSPNTMALHSSSRDSFNTPPSKNQDSRGNRTKDRCTYCNIIGHTKDACYKLHGYPPNYKPWKLRSSHRPNDNNNKLALNTATSPPSLTQEQ</sequence>
<dbReference type="InterPro" id="IPR036875">
    <property type="entry name" value="Znf_CCHC_sf"/>
</dbReference>
<protein>
    <submittedName>
        <fullName evidence="2">Uncharacterized protein</fullName>
    </submittedName>
</protein>
<dbReference type="AlphaFoldDB" id="A0A822YG02"/>
<feature type="compositionally biased region" description="Basic and acidic residues" evidence="1">
    <location>
        <begin position="68"/>
        <end position="77"/>
    </location>
</feature>
<evidence type="ECO:0000256" key="1">
    <source>
        <dbReference type="SAM" id="MobiDB-lite"/>
    </source>
</evidence>
<comment type="caution">
    <text evidence="2">The sequence shown here is derived from an EMBL/GenBank/DDBJ whole genome shotgun (WGS) entry which is preliminary data.</text>
</comment>
<dbReference type="Proteomes" id="UP000607653">
    <property type="component" value="Unassembled WGS sequence"/>
</dbReference>
<dbReference type="GO" id="GO:0008270">
    <property type="term" value="F:zinc ion binding"/>
    <property type="evidence" value="ECO:0007669"/>
    <property type="project" value="InterPro"/>
</dbReference>
<feature type="compositionally biased region" description="Polar residues" evidence="1">
    <location>
        <begin position="40"/>
        <end position="67"/>
    </location>
</feature>
<dbReference type="EMBL" id="DUZY01000002">
    <property type="protein sequence ID" value="DAD29905.1"/>
    <property type="molecule type" value="Genomic_DNA"/>
</dbReference>
<keyword evidence="3" id="KW-1185">Reference proteome</keyword>
<proteinExistence type="predicted"/>
<feature type="region of interest" description="Disordered" evidence="1">
    <location>
        <begin position="39"/>
        <end position="77"/>
    </location>
</feature>
<accession>A0A822YG02</accession>
<evidence type="ECO:0000313" key="2">
    <source>
        <dbReference type="EMBL" id="DAD29905.1"/>
    </source>
</evidence>
<dbReference type="GO" id="GO:0003676">
    <property type="term" value="F:nucleic acid binding"/>
    <property type="evidence" value="ECO:0007669"/>
    <property type="project" value="InterPro"/>
</dbReference>
<reference evidence="2 3" key="1">
    <citation type="journal article" date="2020" name="Mol. Biol. Evol.">
        <title>Distinct Expression and Methylation Patterns for Genes with Different Fates following a Single Whole-Genome Duplication in Flowering Plants.</title>
        <authorList>
            <person name="Shi T."/>
            <person name="Rahmani R.S."/>
            <person name="Gugger P.F."/>
            <person name="Wang M."/>
            <person name="Li H."/>
            <person name="Zhang Y."/>
            <person name="Li Z."/>
            <person name="Wang Q."/>
            <person name="Van de Peer Y."/>
            <person name="Marchal K."/>
            <person name="Chen J."/>
        </authorList>
    </citation>
    <scope>NUCLEOTIDE SEQUENCE [LARGE SCALE GENOMIC DNA]</scope>
    <source>
        <tissue evidence="2">Leaf</tissue>
    </source>
</reference>
<dbReference type="PANTHER" id="PTHR34222">
    <property type="entry name" value="GAG_PRE-INTEGRS DOMAIN-CONTAINING PROTEIN"/>
    <property type="match status" value="1"/>
</dbReference>
<organism evidence="2 3">
    <name type="scientific">Nelumbo nucifera</name>
    <name type="common">Sacred lotus</name>
    <dbReference type="NCBI Taxonomy" id="4432"/>
    <lineage>
        <taxon>Eukaryota</taxon>
        <taxon>Viridiplantae</taxon>
        <taxon>Streptophyta</taxon>
        <taxon>Embryophyta</taxon>
        <taxon>Tracheophyta</taxon>
        <taxon>Spermatophyta</taxon>
        <taxon>Magnoliopsida</taxon>
        <taxon>Proteales</taxon>
        <taxon>Nelumbonaceae</taxon>
        <taxon>Nelumbo</taxon>
    </lineage>
</organism>
<gene>
    <name evidence="2" type="ORF">HUJ06_031373</name>
</gene>
<evidence type="ECO:0000313" key="3">
    <source>
        <dbReference type="Proteomes" id="UP000607653"/>
    </source>
</evidence>
<dbReference type="SUPFAM" id="SSF57756">
    <property type="entry name" value="Retrovirus zinc finger-like domains"/>
    <property type="match status" value="1"/>
</dbReference>